<feature type="compositionally biased region" description="Polar residues" evidence="1">
    <location>
        <begin position="81"/>
        <end position="102"/>
    </location>
</feature>
<protein>
    <submittedName>
        <fullName evidence="2">(northern house mosquito) hypothetical protein</fullName>
    </submittedName>
</protein>
<feature type="region of interest" description="Disordered" evidence="1">
    <location>
        <begin position="72"/>
        <end position="102"/>
    </location>
</feature>
<evidence type="ECO:0000313" key="2">
    <source>
        <dbReference type="EMBL" id="CAG6443587.1"/>
    </source>
</evidence>
<dbReference type="AlphaFoldDB" id="A0A8D7ZVM1"/>
<proteinExistence type="predicted"/>
<evidence type="ECO:0000256" key="1">
    <source>
        <dbReference type="SAM" id="MobiDB-lite"/>
    </source>
</evidence>
<dbReference type="EMBL" id="HBUE01000558">
    <property type="protein sequence ID" value="CAG6443587.1"/>
    <property type="molecule type" value="Transcribed_RNA"/>
</dbReference>
<organism evidence="2">
    <name type="scientific">Culex pipiens</name>
    <name type="common">House mosquito</name>
    <dbReference type="NCBI Taxonomy" id="7175"/>
    <lineage>
        <taxon>Eukaryota</taxon>
        <taxon>Metazoa</taxon>
        <taxon>Ecdysozoa</taxon>
        <taxon>Arthropoda</taxon>
        <taxon>Hexapoda</taxon>
        <taxon>Insecta</taxon>
        <taxon>Pterygota</taxon>
        <taxon>Neoptera</taxon>
        <taxon>Endopterygota</taxon>
        <taxon>Diptera</taxon>
        <taxon>Nematocera</taxon>
        <taxon>Culicoidea</taxon>
        <taxon>Culicidae</taxon>
        <taxon>Culicinae</taxon>
        <taxon>Culicini</taxon>
        <taxon>Culex</taxon>
        <taxon>Culex</taxon>
    </lineage>
</organism>
<reference evidence="2" key="1">
    <citation type="submission" date="2021-05" db="EMBL/GenBank/DDBJ databases">
        <authorList>
            <person name="Alioto T."/>
            <person name="Alioto T."/>
            <person name="Gomez Garrido J."/>
        </authorList>
    </citation>
    <scope>NUCLEOTIDE SEQUENCE</scope>
</reference>
<accession>A0A8D7ZVM1</accession>
<feature type="region of interest" description="Disordered" evidence="1">
    <location>
        <begin position="14"/>
        <end position="43"/>
    </location>
</feature>
<sequence length="102" mass="10588">MPWRAAAANIDCSEAIVGGTPPPPVVAPRSRAASDLAEPAPCRRSTSRRSCSLLSLESLSESCRVWARSRSMTLAPGRTSGPDSGTSSPASFTVSSLPSTQK</sequence>
<name>A0A8D7ZVM1_CULPI</name>